<name>A0A291LVT3_9RHOB</name>
<feature type="region of interest" description="Disordered" evidence="4">
    <location>
        <begin position="73"/>
        <end position="92"/>
    </location>
</feature>
<evidence type="ECO:0000259" key="5">
    <source>
        <dbReference type="Pfam" id="PF01464"/>
    </source>
</evidence>
<keyword evidence="3" id="KW-0732">Signal</keyword>
<dbReference type="Gene3D" id="1.10.530.10">
    <property type="match status" value="1"/>
</dbReference>
<dbReference type="CDD" id="cd13401">
    <property type="entry name" value="Slt70-like"/>
    <property type="match status" value="1"/>
</dbReference>
<accession>A0A291LVT3</accession>
<dbReference type="PANTHER" id="PTHR37423:SF2">
    <property type="entry name" value="MEMBRANE-BOUND LYTIC MUREIN TRANSGLYCOSYLASE C"/>
    <property type="match status" value="1"/>
</dbReference>
<dbReference type="InterPro" id="IPR023346">
    <property type="entry name" value="Lysozyme-like_dom_sf"/>
</dbReference>
<proteinExistence type="inferred from homology"/>
<dbReference type="PROSITE" id="PS00922">
    <property type="entry name" value="TRANSGLYCOSYLASE"/>
    <property type="match status" value="1"/>
</dbReference>
<evidence type="ECO:0000313" key="7">
    <source>
        <dbReference type="Proteomes" id="UP000219050"/>
    </source>
</evidence>
<comment type="similarity">
    <text evidence="1">Belongs to the transglycosylase Slt family.</text>
</comment>
<dbReference type="SUPFAM" id="SSF48435">
    <property type="entry name" value="Bacterial muramidases"/>
    <property type="match status" value="1"/>
</dbReference>
<dbReference type="GO" id="GO:0016020">
    <property type="term" value="C:membrane"/>
    <property type="evidence" value="ECO:0007669"/>
    <property type="project" value="InterPro"/>
</dbReference>
<dbReference type="SUPFAM" id="SSF53955">
    <property type="entry name" value="Lysozyme-like"/>
    <property type="match status" value="1"/>
</dbReference>
<dbReference type="Pfam" id="PF01464">
    <property type="entry name" value="SLT"/>
    <property type="match status" value="1"/>
</dbReference>
<dbReference type="Proteomes" id="UP000219050">
    <property type="component" value="Chromosome"/>
</dbReference>
<evidence type="ECO:0000256" key="1">
    <source>
        <dbReference type="ARBA" id="ARBA00007734"/>
    </source>
</evidence>
<dbReference type="InterPro" id="IPR008258">
    <property type="entry name" value="Transglycosylase_SLT_dom_1"/>
</dbReference>
<feature type="compositionally biased region" description="Low complexity" evidence="4">
    <location>
        <begin position="78"/>
        <end position="92"/>
    </location>
</feature>
<organism evidence="6 7">
    <name type="scientific">Pacificitalea manganoxidans</name>
    <dbReference type="NCBI Taxonomy" id="1411902"/>
    <lineage>
        <taxon>Bacteria</taxon>
        <taxon>Pseudomonadati</taxon>
        <taxon>Pseudomonadota</taxon>
        <taxon>Alphaproteobacteria</taxon>
        <taxon>Rhodobacterales</taxon>
        <taxon>Paracoccaceae</taxon>
        <taxon>Pacificitalea</taxon>
    </lineage>
</organism>
<evidence type="ECO:0000256" key="3">
    <source>
        <dbReference type="ARBA" id="ARBA00022729"/>
    </source>
</evidence>
<dbReference type="PANTHER" id="PTHR37423">
    <property type="entry name" value="SOLUBLE LYTIC MUREIN TRANSGLYCOSYLASE-RELATED"/>
    <property type="match status" value="1"/>
</dbReference>
<comment type="similarity">
    <text evidence="2">Belongs to the virb1 family.</text>
</comment>
<dbReference type="Gene3D" id="1.25.20.10">
    <property type="entry name" value="Bacterial muramidases"/>
    <property type="match status" value="1"/>
</dbReference>
<dbReference type="InterPro" id="IPR000189">
    <property type="entry name" value="Transglyc_AS"/>
</dbReference>
<dbReference type="GO" id="GO:0000270">
    <property type="term" value="P:peptidoglycan metabolic process"/>
    <property type="evidence" value="ECO:0007669"/>
    <property type="project" value="InterPro"/>
</dbReference>
<reference evidence="6 7" key="1">
    <citation type="submission" date="2017-05" db="EMBL/GenBank/DDBJ databases">
        <title>Comparative genomic and metabolic analysis of manganese-oxidizing mechanisms in Celeribater manganoxidans DY25T: its adaption to the environment of polymetallic nodule.</title>
        <authorList>
            <person name="Wang X."/>
        </authorList>
    </citation>
    <scope>NUCLEOTIDE SEQUENCE [LARGE SCALE GENOMIC DNA]</scope>
    <source>
        <strain evidence="6 7">DY25</strain>
    </source>
</reference>
<dbReference type="GO" id="GO:0004553">
    <property type="term" value="F:hydrolase activity, hydrolyzing O-glycosyl compounds"/>
    <property type="evidence" value="ECO:0007669"/>
    <property type="project" value="InterPro"/>
</dbReference>
<evidence type="ECO:0000256" key="4">
    <source>
        <dbReference type="SAM" id="MobiDB-lite"/>
    </source>
</evidence>
<dbReference type="GO" id="GO:0008933">
    <property type="term" value="F:peptidoglycan lytic transglycosylase activity"/>
    <property type="evidence" value="ECO:0007669"/>
    <property type="project" value="InterPro"/>
</dbReference>
<evidence type="ECO:0000256" key="2">
    <source>
        <dbReference type="ARBA" id="ARBA00009387"/>
    </source>
</evidence>
<sequence length="754" mass="81592">MSAEPTPAGAGCQVCELRASGSCPILKKIWGFSVILTLLVRLPSRHGVAVALFTLLAASVGVGLTGASYAVAQEGDPEPNANRTPPAARPAPLHANVASNADVSPEAVKARLDEITSPTRIAALRTTLAALSQGDWLAAGLGAVPGGPDLATLVEWYRLRSAVGEFADYQAFLTDHADWPGLAYLRSQGEGSIRPEADPEQVIAYFGDDLPDTGHGFLRLIAANRALGRDGEAEVLAVMAWRAHELTPDTEQELLSLYGDTLKEHHEARLDWLLWQAEWSAAQRMYPKVSDGWQKLAAARSALRRQAAGVDTLIEAVPEDMQDDPGLAFERFNWRARKGRNEDATALLATSSVSQAALGEPSFWSNWRRIYARMEMRAGNYEGAYQLASRHYLASGGDFADLEWLAGYLSLVHLDDAERALVHFTRFDEAVETPISRSRAGYWLGRAHEALGDDAAAKAAYAEGAQYQSAFYGLLAAEKLGQPLDPIMAGGEVFPNWIQTSFAESSVFTIGMLMVAAGEEHQSERFLTHLVEGLDRTEAGALGTLIISQEKPHLAVMVAKRAAEGGMILPAAYYPLHPLAERADLPVDPALALSIARRESEFDPAVQSPVGARGLMQLMPGTAKDVAGELGLPYNLARLTSDPVYNARLGSAYLAGLIEIFGDTPSMVAAGYNAGPGRPVRWAEERGDPRDPDIDVVDWIEMIPFRETRNYVMRVSESIPIYRARLNGAPSAPLQFTAMLKGQQKPTEEAMAGE</sequence>
<dbReference type="InterPro" id="IPR008939">
    <property type="entry name" value="Lytic_TGlycosylase_superhlx_U"/>
</dbReference>
<keyword evidence="7" id="KW-1185">Reference proteome</keyword>
<feature type="domain" description="Transglycosylase SLT" evidence="5">
    <location>
        <begin position="587"/>
        <end position="688"/>
    </location>
</feature>
<gene>
    <name evidence="6" type="ORF">CBW24_01425</name>
</gene>
<evidence type="ECO:0000313" key="6">
    <source>
        <dbReference type="EMBL" id="ATI40801.1"/>
    </source>
</evidence>
<dbReference type="AlphaFoldDB" id="A0A291LVT3"/>
<dbReference type="EMBL" id="CP021404">
    <property type="protein sequence ID" value="ATI40801.1"/>
    <property type="molecule type" value="Genomic_DNA"/>
</dbReference>
<dbReference type="KEGG" id="cmag:CBW24_01425"/>
<dbReference type="GO" id="GO:0042597">
    <property type="term" value="C:periplasmic space"/>
    <property type="evidence" value="ECO:0007669"/>
    <property type="project" value="InterPro"/>
</dbReference>
<protein>
    <recommendedName>
        <fullName evidence="5">Transglycosylase SLT domain-containing protein</fullName>
    </recommendedName>
</protein>